<evidence type="ECO:0000313" key="1">
    <source>
        <dbReference type="EMBL" id="AEF81348.1"/>
    </source>
</evidence>
<reference evidence="2" key="1">
    <citation type="submission" date="2009-12" db="EMBL/GenBank/DDBJ databases">
        <title>Complete sequence of Treponema azotonutricium strain ZAS-9.</title>
        <authorList>
            <person name="Tetu S.G."/>
            <person name="Matson E."/>
            <person name="Ren Q."/>
            <person name="Seshadri R."/>
            <person name="Elbourne L."/>
            <person name="Hassan K.A."/>
            <person name="Durkin A."/>
            <person name="Radune D."/>
            <person name="Mohamoud Y."/>
            <person name="Shay R."/>
            <person name="Jin S."/>
            <person name="Zhang X."/>
            <person name="Lucey K."/>
            <person name="Ballor N.R."/>
            <person name="Ottesen E."/>
            <person name="Rosenthal R."/>
            <person name="Allen A."/>
            <person name="Leadbetter J.R."/>
            <person name="Paulsen I.T."/>
        </authorList>
    </citation>
    <scope>NUCLEOTIDE SEQUENCE [LARGE SCALE GENOMIC DNA]</scope>
    <source>
        <strain evidence="2">ATCC BAA-888 / DSM 13862 / ZAS-9</strain>
    </source>
</reference>
<dbReference type="STRING" id="545695.TREAZ_0376"/>
<protein>
    <submittedName>
        <fullName evidence="1">Uncharacterized protein</fullName>
    </submittedName>
</protein>
<evidence type="ECO:0000313" key="2">
    <source>
        <dbReference type="Proteomes" id="UP000009222"/>
    </source>
</evidence>
<dbReference type="HOGENOM" id="CLU_1634638_0_0_12"/>
<dbReference type="KEGG" id="taz:TREAZ_0376"/>
<gene>
    <name evidence="1" type="ordered locus">TREAZ_0376</name>
</gene>
<name>F5YCZ6_LEAAZ</name>
<dbReference type="InParanoid" id="F5YCZ6"/>
<sequence>MWIFGNGDDEKEMEDITRCFISFPQFRADIGILIEEGVVKHDAFDQYEWVKSKTSLAEYFKWIGSNVEYVPGGFWEPIETTFRIKRGTLRKLADNNANPLKPPESKDFMKIKAAVQQQRARIDQEKKERSAFNTIKKLIGEVEGGEPEKIREILHKIKEILS</sequence>
<proteinExistence type="predicted"/>
<reference evidence="1 2" key="2">
    <citation type="journal article" date="2011" name="ISME J.">
        <title>RNA-seq reveals cooperative metabolic interactions between two termite-gut spirochete species in co-culture.</title>
        <authorList>
            <person name="Rosenthal A.Z."/>
            <person name="Matson E.G."/>
            <person name="Eldar A."/>
            <person name="Leadbetter J.R."/>
        </authorList>
    </citation>
    <scope>NUCLEOTIDE SEQUENCE [LARGE SCALE GENOMIC DNA]</scope>
    <source>
        <strain evidence="2">ATCC BAA-888 / DSM 13862 / ZAS-9</strain>
    </source>
</reference>
<dbReference type="Proteomes" id="UP000009222">
    <property type="component" value="Chromosome"/>
</dbReference>
<dbReference type="EMBL" id="CP001841">
    <property type="protein sequence ID" value="AEF81348.1"/>
    <property type="molecule type" value="Genomic_DNA"/>
</dbReference>
<accession>F5YCZ6</accession>
<dbReference type="AlphaFoldDB" id="F5YCZ6"/>
<organism evidence="1 2">
    <name type="scientific">Leadbettera azotonutricia (strain ATCC BAA-888 / DSM 13862 / ZAS-9)</name>
    <name type="common">Treponema azotonutricium</name>
    <dbReference type="NCBI Taxonomy" id="545695"/>
    <lineage>
        <taxon>Bacteria</taxon>
        <taxon>Pseudomonadati</taxon>
        <taxon>Spirochaetota</taxon>
        <taxon>Spirochaetia</taxon>
        <taxon>Spirochaetales</taxon>
        <taxon>Breznakiellaceae</taxon>
        <taxon>Leadbettera</taxon>
    </lineage>
</organism>
<keyword evidence="2" id="KW-1185">Reference proteome</keyword>